<dbReference type="PANTHER" id="PTHR46243">
    <property type="entry name" value="BIS(5'-ADENOSYL)-TRIPHOSPHATASE"/>
    <property type="match status" value="1"/>
</dbReference>
<name>A0A072PHG9_9EURO</name>
<dbReference type="GO" id="GO:0000166">
    <property type="term" value="F:nucleotide binding"/>
    <property type="evidence" value="ECO:0007669"/>
    <property type="project" value="UniProtKB-KW"/>
</dbReference>
<feature type="binding site" evidence="4">
    <location>
        <begin position="120"/>
        <end position="123"/>
    </location>
    <ligand>
        <name>substrate</name>
    </ligand>
</feature>
<dbReference type="STRING" id="1182545.A0A072PHG9"/>
<dbReference type="VEuPathDB" id="FungiDB:A1O9_04041"/>
<gene>
    <name evidence="10" type="ORF">A1O9_04041</name>
</gene>
<evidence type="ECO:0000256" key="7">
    <source>
        <dbReference type="RuleBase" id="RU366076"/>
    </source>
</evidence>
<accession>A0A072PHG9</accession>
<evidence type="ECO:0000256" key="6">
    <source>
        <dbReference type="PROSITE-ProRule" id="PRU00464"/>
    </source>
</evidence>
<dbReference type="HOGENOM" id="CLU_056776_7_3_1"/>
<feature type="active site" description="Tele-AMP-histidine intermediate" evidence="3">
    <location>
        <position position="127"/>
    </location>
</feature>
<comment type="catalytic activity">
    <reaction evidence="7">
        <text>P(1),P(3)-bis(5'-adenosyl) triphosphate + H2O = AMP + ADP + 2 H(+)</text>
        <dbReference type="Rhea" id="RHEA:13893"/>
        <dbReference type="ChEBI" id="CHEBI:15377"/>
        <dbReference type="ChEBI" id="CHEBI:15378"/>
        <dbReference type="ChEBI" id="CHEBI:58529"/>
        <dbReference type="ChEBI" id="CHEBI:456215"/>
        <dbReference type="ChEBI" id="CHEBI:456216"/>
        <dbReference type="EC" id="3.6.1.29"/>
    </reaction>
</comment>
<dbReference type="PANTHER" id="PTHR46243:SF1">
    <property type="entry name" value="BIS(5'-ADENOSYL)-TRIPHOSPHATASE"/>
    <property type="match status" value="1"/>
</dbReference>
<feature type="region of interest" description="Disordered" evidence="8">
    <location>
        <begin position="1"/>
        <end position="27"/>
    </location>
</feature>
<feature type="compositionally biased region" description="Basic and acidic residues" evidence="8">
    <location>
        <begin position="172"/>
        <end position="193"/>
    </location>
</feature>
<dbReference type="EC" id="3.6.1.29" evidence="7"/>
<evidence type="ECO:0000313" key="10">
    <source>
        <dbReference type="EMBL" id="KEF59197.1"/>
    </source>
</evidence>
<dbReference type="InterPro" id="IPR011146">
    <property type="entry name" value="HIT-like"/>
</dbReference>
<feature type="binding site" evidence="4">
    <location>
        <position position="58"/>
    </location>
    <ligand>
        <name>substrate</name>
    </ligand>
</feature>
<comment type="caution">
    <text evidence="10">The sequence shown here is derived from an EMBL/GenBank/DDBJ whole genome shotgun (WGS) entry which is preliminary data.</text>
</comment>
<dbReference type="GO" id="GO:0004081">
    <property type="term" value="F:bis(5'-nucleosyl)-tetraphosphatase (asymmetrical) activity"/>
    <property type="evidence" value="ECO:0007669"/>
    <property type="project" value="EnsemblFungi"/>
</dbReference>
<keyword evidence="11" id="KW-1185">Reference proteome</keyword>
<evidence type="ECO:0000256" key="3">
    <source>
        <dbReference type="PIRSR" id="PIRSR639383-1"/>
    </source>
</evidence>
<feature type="domain" description="HIT" evidence="9">
    <location>
        <begin position="34"/>
        <end position="140"/>
    </location>
</feature>
<evidence type="ECO:0000256" key="8">
    <source>
        <dbReference type="SAM" id="MobiDB-lite"/>
    </source>
</evidence>
<dbReference type="InterPro" id="IPR051884">
    <property type="entry name" value="Bis(5'-adenosyl)-TPase_reg"/>
</dbReference>
<evidence type="ECO:0000259" key="9">
    <source>
        <dbReference type="PROSITE" id="PS51084"/>
    </source>
</evidence>
<dbReference type="OrthoDB" id="680339at2759"/>
<feature type="binding site" evidence="4">
    <location>
        <position position="114"/>
    </location>
    <ligand>
        <name>substrate</name>
    </ligand>
</feature>
<feature type="site" description="Important for induction of apoptosis" evidence="5">
    <location>
        <position position="148"/>
    </location>
</feature>
<evidence type="ECO:0000256" key="2">
    <source>
        <dbReference type="ARBA" id="ARBA00022801"/>
    </source>
</evidence>
<dbReference type="GeneID" id="25278974"/>
<evidence type="ECO:0000256" key="5">
    <source>
        <dbReference type="PIRSR" id="PIRSR639383-3"/>
    </source>
</evidence>
<dbReference type="Pfam" id="PF01230">
    <property type="entry name" value="HIT"/>
    <property type="match status" value="1"/>
</dbReference>
<keyword evidence="1 7" id="KW-0547">Nucleotide-binding</keyword>
<keyword evidence="2 7" id="KW-0378">Hydrolase</keyword>
<dbReference type="InterPro" id="IPR019808">
    <property type="entry name" value="Histidine_triad_CS"/>
</dbReference>
<dbReference type="FunFam" id="3.30.428.10:FF:000011">
    <property type="entry name" value="Fragile histidine triad"/>
    <property type="match status" value="1"/>
</dbReference>
<sequence length="242" mass="26927">MHGTSTIEDKRDKAEPPSNSTSSMPPLNLPANLKFGPFAVTNQVFHLSRSQLTYGLVNLRPLLPGHVLICPVRPVPRLSQLSIKETADLFSTVRYVSRTLERVYRATALNVAVQDGVDAGQSVPHVHVHVIPRRAGDLDDRGGGDQIYEMMDGDEGDVGQAFWEMQRARQTRAGERRDFAGGPDSGRKPRSEEEMAEEAEWLRIEMEKDIEEGEEVEDVERAALCVSCCNARESDRSISKGR</sequence>
<dbReference type="GO" id="GO:0015964">
    <property type="term" value="P:diadenosine triphosphate catabolic process"/>
    <property type="evidence" value="ECO:0007669"/>
    <property type="project" value="EnsemblFungi"/>
</dbReference>
<dbReference type="InterPro" id="IPR036265">
    <property type="entry name" value="HIT-like_sf"/>
</dbReference>
<dbReference type="GO" id="GO:0047710">
    <property type="term" value="F:bis(5'-adenosyl)-triphosphatase activity"/>
    <property type="evidence" value="ECO:0007669"/>
    <property type="project" value="UniProtKB-UniRule"/>
</dbReference>
<feature type="binding site" evidence="4">
    <location>
        <position position="129"/>
    </location>
    <ligand>
        <name>substrate</name>
    </ligand>
</feature>
<feature type="short sequence motif" description="Histidine triad motif" evidence="6">
    <location>
        <begin position="125"/>
        <end position="129"/>
    </location>
</feature>
<evidence type="ECO:0000256" key="1">
    <source>
        <dbReference type="ARBA" id="ARBA00022741"/>
    </source>
</evidence>
<dbReference type="InterPro" id="IPR039383">
    <property type="entry name" value="FHIT"/>
</dbReference>
<evidence type="ECO:0000256" key="4">
    <source>
        <dbReference type="PIRSR" id="PIRSR639383-2"/>
    </source>
</evidence>
<proteinExistence type="predicted"/>
<dbReference type="RefSeq" id="XP_013261787.1">
    <property type="nucleotide sequence ID" value="XM_013406333.1"/>
</dbReference>
<dbReference type="PROSITE" id="PS00892">
    <property type="entry name" value="HIT_1"/>
    <property type="match status" value="1"/>
</dbReference>
<dbReference type="Proteomes" id="UP000027920">
    <property type="component" value="Unassembled WGS sequence"/>
</dbReference>
<dbReference type="SUPFAM" id="SSF54197">
    <property type="entry name" value="HIT-like"/>
    <property type="match status" value="1"/>
</dbReference>
<dbReference type="EMBL" id="AMGV01000003">
    <property type="protein sequence ID" value="KEF59197.1"/>
    <property type="molecule type" value="Genomic_DNA"/>
</dbReference>
<dbReference type="AlphaFoldDB" id="A0A072PHG9"/>
<dbReference type="PROSITE" id="PS51084">
    <property type="entry name" value="HIT_2"/>
    <property type="match status" value="1"/>
</dbReference>
<dbReference type="Gene3D" id="3.30.428.10">
    <property type="entry name" value="HIT-like"/>
    <property type="match status" value="1"/>
</dbReference>
<dbReference type="CDD" id="cd01275">
    <property type="entry name" value="FHIT"/>
    <property type="match status" value="1"/>
</dbReference>
<protein>
    <recommendedName>
        <fullName evidence="7">Bis(5'-adenosyl)-triphosphatase</fullName>
        <ecNumber evidence="7">3.6.1.29</ecNumber>
    </recommendedName>
</protein>
<reference evidence="10 11" key="1">
    <citation type="submission" date="2013-03" db="EMBL/GenBank/DDBJ databases">
        <title>The Genome Sequence of Exophiala aquamarina CBS 119918.</title>
        <authorList>
            <consortium name="The Broad Institute Genomics Platform"/>
            <person name="Cuomo C."/>
            <person name="de Hoog S."/>
            <person name="Gorbushina A."/>
            <person name="Walker B."/>
            <person name="Young S.K."/>
            <person name="Zeng Q."/>
            <person name="Gargeya S."/>
            <person name="Fitzgerald M."/>
            <person name="Haas B."/>
            <person name="Abouelleil A."/>
            <person name="Allen A.W."/>
            <person name="Alvarado L."/>
            <person name="Arachchi H.M."/>
            <person name="Berlin A.M."/>
            <person name="Chapman S.B."/>
            <person name="Gainer-Dewar J."/>
            <person name="Goldberg J."/>
            <person name="Griggs A."/>
            <person name="Gujja S."/>
            <person name="Hansen M."/>
            <person name="Howarth C."/>
            <person name="Imamovic A."/>
            <person name="Ireland A."/>
            <person name="Larimer J."/>
            <person name="McCowan C."/>
            <person name="Murphy C."/>
            <person name="Pearson M."/>
            <person name="Poon T.W."/>
            <person name="Priest M."/>
            <person name="Roberts A."/>
            <person name="Saif S."/>
            <person name="Shea T."/>
            <person name="Sisk P."/>
            <person name="Sykes S."/>
            <person name="Wortman J."/>
            <person name="Nusbaum C."/>
            <person name="Birren B."/>
        </authorList>
    </citation>
    <scope>NUCLEOTIDE SEQUENCE [LARGE SCALE GENOMIC DNA]</scope>
    <source>
        <strain evidence="10 11">CBS 119918</strain>
    </source>
</reference>
<feature type="region of interest" description="Disordered" evidence="8">
    <location>
        <begin position="171"/>
        <end position="197"/>
    </location>
</feature>
<evidence type="ECO:0000313" key="11">
    <source>
        <dbReference type="Proteomes" id="UP000027920"/>
    </source>
</evidence>
<comment type="cofactor">
    <cofactor evidence="7">
        <name>Mn(2+)</name>
        <dbReference type="ChEBI" id="CHEBI:29035"/>
    </cofactor>
</comment>
<organism evidence="10 11">
    <name type="scientific">Exophiala aquamarina CBS 119918</name>
    <dbReference type="NCBI Taxonomy" id="1182545"/>
    <lineage>
        <taxon>Eukaryota</taxon>
        <taxon>Fungi</taxon>
        <taxon>Dikarya</taxon>
        <taxon>Ascomycota</taxon>
        <taxon>Pezizomycotina</taxon>
        <taxon>Eurotiomycetes</taxon>
        <taxon>Chaetothyriomycetidae</taxon>
        <taxon>Chaetothyriales</taxon>
        <taxon>Herpotrichiellaceae</taxon>
        <taxon>Exophiala</taxon>
    </lineage>
</organism>